<evidence type="ECO:0000313" key="2">
    <source>
        <dbReference type="EMBL" id="KAK5083818.1"/>
    </source>
</evidence>
<evidence type="ECO:0000256" key="1">
    <source>
        <dbReference type="SAM" id="MobiDB-lite"/>
    </source>
</evidence>
<keyword evidence="3" id="KW-1185">Reference proteome</keyword>
<comment type="caution">
    <text evidence="2">The sequence shown here is derived from an EMBL/GenBank/DDBJ whole genome shotgun (WGS) entry which is preliminary data.</text>
</comment>
<dbReference type="EMBL" id="JAVRRJ010000006">
    <property type="protein sequence ID" value="KAK5083818.1"/>
    <property type="molecule type" value="Genomic_DNA"/>
</dbReference>
<feature type="region of interest" description="Disordered" evidence="1">
    <location>
        <begin position="296"/>
        <end position="384"/>
    </location>
</feature>
<reference evidence="2 3" key="1">
    <citation type="submission" date="2023-08" db="EMBL/GenBank/DDBJ databases">
        <title>Black Yeasts Isolated from many extreme environments.</title>
        <authorList>
            <person name="Coleine C."/>
            <person name="Stajich J.E."/>
            <person name="Selbmann L."/>
        </authorList>
    </citation>
    <scope>NUCLEOTIDE SEQUENCE [LARGE SCALE GENOMIC DNA]</scope>
    <source>
        <strain evidence="2 3">CCFEE 5910</strain>
    </source>
</reference>
<protein>
    <submittedName>
        <fullName evidence="2">Uncharacterized protein</fullName>
    </submittedName>
</protein>
<organism evidence="2 3">
    <name type="scientific">Lithohypha guttulata</name>
    <dbReference type="NCBI Taxonomy" id="1690604"/>
    <lineage>
        <taxon>Eukaryota</taxon>
        <taxon>Fungi</taxon>
        <taxon>Dikarya</taxon>
        <taxon>Ascomycota</taxon>
        <taxon>Pezizomycotina</taxon>
        <taxon>Eurotiomycetes</taxon>
        <taxon>Chaetothyriomycetidae</taxon>
        <taxon>Chaetothyriales</taxon>
        <taxon>Trichomeriaceae</taxon>
        <taxon>Lithohypha</taxon>
    </lineage>
</organism>
<feature type="non-terminal residue" evidence="2">
    <location>
        <position position="1"/>
    </location>
</feature>
<gene>
    <name evidence="2" type="ORF">LTR05_006324</name>
</gene>
<proteinExistence type="predicted"/>
<evidence type="ECO:0000313" key="3">
    <source>
        <dbReference type="Proteomes" id="UP001309876"/>
    </source>
</evidence>
<feature type="compositionally biased region" description="Basic and acidic residues" evidence="1">
    <location>
        <begin position="299"/>
        <end position="310"/>
    </location>
</feature>
<sequence>AVDAAKNFWLMLKKLLHTVSCSAPHRSFLLALTSVALQDIIDGSLFILEAKFRNVETLWPSDHDVQASHAMNLAEERYYQGSEDFLVGLPDEILTRSSSSTNIWQYVTAQTARISWSMLAFDYERAELLSQSCISQLLEQKLSDEHGPAIMLLLATFYSIVGRTQWYQDHFVEARSSYARSLELHQQCLSFYGHGCLDISEVYRFSVLLEYLDSILPPNSSSPGTDHARFRQRLEDELDLTLQTQSDSPLLRSTDRGSVFNKFKASHLDNLVAAGGHGPGAVFKKFEHTIILDGANRPASHEKQRSEQPIHGESNGKFQDGEQTLAIRPKPANKPLVFTLDPEKREGRSNFSPFLDGGGRGGGYPRYKPTPKSKPKPPPYPNGY</sequence>
<accession>A0AAN7Y5N4</accession>
<dbReference type="AlphaFoldDB" id="A0AAN7Y5N4"/>
<name>A0AAN7Y5N4_9EURO</name>
<dbReference type="Proteomes" id="UP001309876">
    <property type="component" value="Unassembled WGS sequence"/>
</dbReference>